<reference evidence="1 2" key="1">
    <citation type="submission" date="2015-09" db="EMBL/GenBank/DDBJ databases">
        <title>Genome announcement of multiple Pseudomonas syringae strains.</title>
        <authorList>
            <person name="Thakur S."/>
            <person name="Wang P.W."/>
            <person name="Gong Y."/>
            <person name="Weir B.S."/>
            <person name="Guttman D.S."/>
        </authorList>
    </citation>
    <scope>NUCLEOTIDE SEQUENCE [LARGE SCALE GENOMIC DNA]</scope>
    <source>
        <strain evidence="1 2">ICMP9623</strain>
    </source>
</reference>
<evidence type="ECO:0000313" key="2">
    <source>
        <dbReference type="Proteomes" id="UP000050545"/>
    </source>
</evidence>
<comment type="caution">
    <text evidence="1">The sequence shown here is derived from an EMBL/GenBank/DDBJ whole genome shotgun (WGS) entry which is preliminary data.</text>
</comment>
<dbReference type="Proteomes" id="UP000050545">
    <property type="component" value="Unassembled WGS sequence"/>
</dbReference>
<gene>
    <name evidence="1" type="ORF">ALO67_03967</name>
</gene>
<dbReference type="AlphaFoldDB" id="A0AB34U977"/>
<protein>
    <submittedName>
        <fullName evidence="1">Uncharacterized protein</fullName>
    </submittedName>
</protein>
<dbReference type="EMBL" id="LJQN01000067">
    <property type="protein sequence ID" value="KPX55535.1"/>
    <property type="molecule type" value="Genomic_DNA"/>
</dbReference>
<proteinExistence type="predicted"/>
<organism evidence="1 2">
    <name type="scientific">Pseudomonas amygdali pv. hibisci</name>
    <dbReference type="NCBI Taxonomy" id="251723"/>
    <lineage>
        <taxon>Bacteria</taxon>
        <taxon>Pseudomonadati</taxon>
        <taxon>Pseudomonadota</taxon>
        <taxon>Gammaproteobacteria</taxon>
        <taxon>Pseudomonadales</taxon>
        <taxon>Pseudomonadaceae</taxon>
        <taxon>Pseudomonas</taxon>
        <taxon>Pseudomonas amygdali</taxon>
    </lineage>
</organism>
<sequence length="72" mass="8560">MGDVDDAEVVKWLDERISAIREVAKRHSEWQDLTQRFEIWSSGRFTAEALLMISERNLQTQKYEIVELYLTN</sequence>
<evidence type="ECO:0000313" key="1">
    <source>
        <dbReference type="EMBL" id="KPX55535.1"/>
    </source>
</evidence>
<dbReference type="RefSeq" id="WP_054097858.1">
    <property type="nucleotide sequence ID" value="NZ_LJQN01000067.1"/>
</dbReference>
<accession>A0AB34U977</accession>
<name>A0AB34U977_PSEA0</name>